<evidence type="ECO:0000256" key="3">
    <source>
        <dbReference type="ARBA" id="ARBA00022630"/>
    </source>
</evidence>
<dbReference type="GO" id="GO:0070402">
    <property type="term" value="F:NADPH binding"/>
    <property type="evidence" value="ECO:0007669"/>
    <property type="project" value="UniProtKB-UniRule"/>
</dbReference>
<evidence type="ECO:0000256" key="6">
    <source>
        <dbReference type="ARBA" id="ARBA00022842"/>
    </source>
</evidence>
<comment type="cofactor">
    <cofactor evidence="11">
        <name>Mg(2+)</name>
        <dbReference type="ChEBI" id="CHEBI:18420"/>
    </cofactor>
</comment>
<dbReference type="InterPro" id="IPR000262">
    <property type="entry name" value="FMN-dep_DH"/>
</dbReference>
<feature type="binding site" evidence="11">
    <location>
        <position position="188"/>
    </location>
    <ligand>
        <name>FMN</name>
        <dbReference type="ChEBI" id="CHEBI:58210"/>
    </ligand>
</feature>
<reference evidence="13" key="2">
    <citation type="journal article" date="2020" name="mSystems">
        <title>Genome- and Community-Level Interaction Insights into Carbon Utilization and Element Cycling Functions of Hydrothermarchaeota in Hydrothermal Sediment.</title>
        <authorList>
            <person name="Zhou Z."/>
            <person name="Liu Y."/>
            <person name="Xu W."/>
            <person name="Pan J."/>
            <person name="Luo Z.H."/>
            <person name="Li M."/>
        </authorList>
    </citation>
    <scope>NUCLEOTIDE SEQUENCE [LARGE SCALE GENOMIC DNA]</scope>
    <source>
        <strain evidence="13">SpSt-1261</strain>
    </source>
</reference>
<keyword evidence="7 11" id="KW-0521">NADP</keyword>
<evidence type="ECO:0000256" key="2">
    <source>
        <dbReference type="ARBA" id="ARBA00022490"/>
    </source>
</evidence>
<dbReference type="EC" id="5.3.3.2" evidence="11"/>
<keyword evidence="6 11" id="KW-0460">Magnesium</keyword>
<comment type="caution">
    <text evidence="14">The sequence shown here is derived from an EMBL/GenBank/DDBJ whole genome shotgun (WGS) entry which is preliminary data.</text>
</comment>
<evidence type="ECO:0000256" key="1">
    <source>
        <dbReference type="ARBA" id="ARBA00001917"/>
    </source>
</evidence>
<dbReference type="GO" id="GO:0000287">
    <property type="term" value="F:magnesium ion binding"/>
    <property type="evidence" value="ECO:0007669"/>
    <property type="project" value="UniProtKB-UniRule"/>
</dbReference>
<keyword evidence="5 11" id="KW-0479">Metal-binding</keyword>
<evidence type="ECO:0000256" key="11">
    <source>
        <dbReference type="HAMAP-Rule" id="MF_00354"/>
    </source>
</evidence>
<dbReference type="GO" id="GO:0005737">
    <property type="term" value="C:cytoplasm"/>
    <property type="evidence" value="ECO:0007669"/>
    <property type="project" value="UniProtKB-SubCell"/>
</dbReference>
<keyword evidence="3 11" id="KW-0285">Flavoprotein</keyword>
<dbReference type="GO" id="GO:0010181">
    <property type="term" value="F:FMN binding"/>
    <property type="evidence" value="ECO:0007669"/>
    <property type="project" value="UniProtKB-UniRule"/>
</dbReference>
<dbReference type="EMBL" id="DSFH01000023">
    <property type="protein sequence ID" value="HEW63653.1"/>
    <property type="molecule type" value="Genomic_DNA"/>
</dbReference>
<keyword evidence="2 11" id="KW-0963">Cytoplasm</keyword>
<keyword evidence="8 11" id="KW-0414">Isoprene biosynthesis</keyword>
<dbReference type="Gene3D" id="3.20.20.70">
    <property type="entry name" value="Aldolase class I"/>
    <property type="match status" value="1"/>
</dbReference>
<dbReference type="Proteomes" id="UP000237153">
    <property type="component" value="Unassembled WGS sequence"/>
</dbReference>
<feature type="binding site" evidence="11">
    <location>
        <position position="157"/>
    </location>
    <ligand>
        <name>Mg(2+)</name>
        <dbReference type="ChEBI" id="CHEBI:18420"/>
    </ligand>
</feature>
<comment type="catalytic activity">
    <reaction evidence="11">
        <text>isopentenyl diphosphate = dimethylallyl diphosphate</text>
        <dbReference type="Rhea" id="RHEA:23284"/>
        <dbReference type="ChEBI" id="CHEBI:57623"/>
        <dbReference type="ChEBI" id="CHEBI:128769"/>
        <dbReference type="EC" id="5.3.3.2"/>
    </reaction>
</comment>
<dbReference type="PROSITE" id="PS00912">
    <property type="entry name" value="DHODEHASE_2"/>
    <property type="match status" value="1"/>
</dbReference>
<dbReference type="CDD" id="cd02811">
    <property type="entry name" value="IDI-2_FMN"/>
    <property type="match status" value="1"/>
</dbReference>
<dbReference type="Proteomes" id="UP000886076">
    <property type="component" value="Unassembled WGS sequence"/>
</dbReference>
<comment type="similarity">
    <text evidence="11">Belongs to the IPP isomerase type 2 family.</text>
</comment>
<feature type="binding site" evidence="11">
    <location>
        <position position="156"/>
    </location>
    <ligand>
        <name>substrate</name>
    </ligand>
</feature>
<keyword evidence="4 11" id="KW-0288">FMN</keyword>
<feature type="domain" description="FMN-dependent dehydrogenase" evidence="12">
    <location>
        <begin position="172"/>
        <end position="334"/>
    </location>
</feature>
<feature type="binding site" evidence="11">
    <location>
        <position position="93"/>
    </location>
    <ligand>
        <name>FMN</name>
        <dbReference type="ChEBI" id="CHEBI:58210"/>
    </ligand>
</feature>
<evidence type="ECO:0000313" key="14">
    <source>
        <dbReference type="EMBL" id="PMB76059.1"/>
    </source>
</evidence>
<dbReference type="InterPro" id="IPR011179">
    <property type="entry name" value="IPdP_isomerase"/>
</dbReference>
<comment type="caution">
    <text evidence="11">Lacks conserved residue(s) required for the propagation of feature annotation.</text>
</comment>
<name>A0A2J6N408_9CREN</name>
<dbReference type="InterPro" id="IPR013785">
    <property type="entry name" value="Aldolase_TIM"/>
</dbReference>
<evidence type="ECO:0000256" key="10">
    <source>
        <dbReference type="ARBA" id="ARBA00025810"/>
    </source>
</evidence>
<dbReference type="AlphaFoldDB" id="A0A2J6N408"/>
<feature type="binding site" evidence="11">
    <location>
        <begin position="292"/>
        <end position="293"/>
    </location>
    <ligand>
        <name>FMN</name>
        <dbReference type="ChEBI" id="CHEBI:58210"/>
    </ligand>
</feature>
<evidence type="ECO:0000313" key="13">
    <source>
        <dbReference type="EMBL" id="HEW63653.1"/>
    </source>
</evidence>
<dbReference type="PANTHER" id="PTHR43665">
    <property type="entry name" value="ISOPENTENYL-DIPHOSPHATE DELTA-ISOMERASE"/>
    <property type="match status" value="1"/>
</dbReference>
<dbReference type="GO" id="GO:0006207">
    <property type="term" value="P:'de novo' pyrimidine nucleobase biosynthetic process"/>
    <property type="evidence" value="ECO:0007669"/>
    <property type="project" value="InterPro"/>
</dbReference>
<comment type="cofactor">
    <cofactor evidence="11">
        <name>NADPH</name>
        <dbReference type="ChEBI" id="CHEBI:57783"/>
    </cofactor>
</comment>
<dbReference type="NCBIfam" id="TIGR02151">
    <property type="entry name" value="IPP_isom_2"/>
    <property type="match status" value="1"/>
</dbReference>
<comment type="subcellular location">
    <subcellularLocation>
        <location evidence="11">Cytoplasm</location>
    </subcellularLocation>
</comment>
<feature type="binding site" evidence="11">
    <location>
        <position position="62"/>
    </location>
    <ligand>
        <name>FMN</name>
        <dbReference type="ChEBI" id="CHEBI:58210"/>
    </ligand>
</feature>
<evidence type="ECO:0000256" key="9">
    <source>
        <dbReference type="ARBA" id="ARBA00023235"/>
    </source>
</evidence>
<dbReference type="SUPFAM" id="SSF51395">
    <property type="entry name" value="FMN-linked oxidoreductases"/>
    <property type="match status" value="1"/>
</dbReference>
<accession>A0A2J6N408</accession>
<dbReference type="HAMAP" id="MF_00354">
    <property type="entry name" value="Idi_2"/>
    <property type="match status" value="1"/>
</dbReference>
<evidence type="ECO:0000259" key="12">
    <source>
        <dbReference type="Pfam" id="PF01070"/>
    </source>
</evidence>
<evidence type="ECO:0000313" key="15">
    <source>
        <dbReference type="Proteomes" id="UP000237153"/>
    </source>
</evidence>
<feature type="binding site" evidence="11">
    <location>
        <begin position="63"/>
        <end position="65"/>
    </location>
    <ligand>
        <name>FMN</name>
        <dbReference type="ChEBI" id="CHEBI:58210"/>
    </ligand>
</feature>
<dbReference type="InterPro" id="IPR001295">
    <property type="entry name" value="Dihydroorotate_DH_CS"/>
</dbReference>
<evidence type="ECO:0000256" key="4">
    <source>
        <dbReference type="ARBA" id="ARBA00022643"/>
    </source>
</evidence>
<evidence type="ECO:0000256" key="8">
    <source>
        <dbReference type="ARBA" id="ARBA00023229"/>
    </source>
</evidence>
<dbReference type="PANTHER" id="PTHR43665:SF1">
    <property type="entry name" value="ISOPENTENYL-DIPHOSPHATE DELTA-ISOMERASE"/>
    <property type="match status" value="1"/>
</dbReference>
<dbReference type="Pfam" id="PF01070">
    <property type="entry name" value="FMN_dh"/>
    <property type="match status" value="1"/>
</dbReference>
<feature type="binding site" evidence="11">
    <location>
        <begin position="271"/>
        <end position="273"/>
    </location>
    <ligand>
        <name>FMN</name>
        <dbReference type="ChEBI" id="CHEBI:58210"/>
    </ligand>
</feature>
<evidence type="ECO:0000256" key="5">
    <source>
        <dbReference type="ARBA" id="ARBA00022723"/>
    </source>
</evidence>
<sequence>MSIANRKLDHIIIALSKKIETSDTLLNNIQLIHQALPELSFDSINTTVEFLGKKLSAPLMFTGITGGHVYAGDINRVLAKVAEENKIAIEVGSQRAALVDPSVSWTYRVVREEAISVPVIANLGAQQLGDKPVEIAEKAIKMIDADAIAIHLNVAQELFQLEGDRDFRNILKNIEILRNELSVPIIVKEIGYGISKEVASALVKAGVKYIDVAGAGGTSWIKVEILRRKLRGEKVDLPGIYEFYNWGIPTALSIIETRSVSSEIKIIASGGIRNGVEVAKSIAIGADIAGFALPALKEAARSKECLDRYVRNIIMELKIAMLLTSAKDVEELKNVPIVFDEKITNWLSQRGIDPIKFLENRKIKKFS</sequence>
<proteinExistence type="inferred from homology"/>
<dbReference type="PIRSF" id="PIRSF003314">
    <property type="entry name" value="IPP_isomerase"/>
    <property type="match status" value="1"/>
</dbReference>
<feature type="binding site" evidence="11">
    <location>
        <position position="122"/>
    </location>
    <ligand>
        <name>FMN</name>
        <dbReference type="ChEBI" id="CHEBI:58210"/>
    </ligand>
</feature>
<dbReference type="EMBL" id="PNIM01000001">
    <property type="protein sequence ID" value="PMB76059.1"/>
    <property type="molecule type" value="Genomic_DNA"/>
</dbReference>
<comment type="function">
    <text evidence="11">Involved in the biosynthesis of isoprenoids. Catalyzes the 1,3-allylic rearrangement of the homoallylic substrate isopentenyl (IPP) to its allylic isomer, dimethylallyl diphosphate (DMAPP).</text>
</comment>
<dbReference type="GO" id="GO:0016627">
    <property type="term" value="F:oxidoreductase activity, acting on the CH-CH group of donors"/>
    <property type="evidence" value="ECO:0007669"/>
    <property type="project" value="InterPro"/>
</dbReference>
<protein>
    <recommendedName>
        <fullName evidence="11">Isopentenyl-diphosphate delta-isomerase</fullName>
        <shortName evidence="11">IPP isomerase</shortName>
        <ecNumber evidence="11">5.3.3.2</ecNumber>
    </recommendedName>
    <alternativeName>
        <fullName evidence="11">Isopentenyl diphosphate:dimethylallyl diphosphate isomerase</fullName>
    </alternativeName>
    <alternativeName>
        <fullName evidence="11">Isopentenyl pyrophosphate isomerase</fullName>
    </alternativeName>
    <alternativeName>
        <fullName evidence="11">Type 2 isopentenyl diphosphate isomerase</fullName>
        <shortName evidence="11">IDI-2</shortName>
    </alternativeName>
</protein>
<evidence type="ECO:0000256" key="7">
    <source>
        <dbReference type="ARBA" id="ARBA00022857"/>
    </source>
</evidence>
<keyword evidence="9 11" id="KW-0413">Isomerase</keyword>
<dbReference type="GO" id="GO:0008299">
    <property type="term" value="P:isoprenoid biosynthetic process"/>
    <property type="evidence" value="ECO:0007669"/>
    <property type="project" value="UniProtKB-UniRule"/>
</dbReference>
<gene>
    <name evidence="11" type="primary">fni</name>
    <name evidence="14" type="ORF">C0188_00090</name>
    <name evidence="13" type="ORF">ENO39_01140</name>
</gene>
<feature type="binding site" evidence="11">
    <location>
        <begin position="6"/>
        <end position="7"/>
    </location>
    <ligand>
        <name>substrate</name>
    </ligand>
</feature>
<dbReference type="RefSeq" id="WP_272984936.1">
    <property type="nucleotide sequence ID" value="NZ_DSFH01000023.1"/>
</dbReference>
<organism evidence="14 15">
    <name type="scientific">Fervidicoccus fontis</name>
    <dbReference type="NCBI Taxonomy" id="683846"/>
    <lineage>
        <taxon>Archaea</taxon>
        <taxon>Thermoproteota</taxon>
        <taxon>Thermoprotei</taxon>
        <taxon>Fervidicoccales</taxon>
        <taxon>Fervidicoccaceae</taxon>
        <taxon>Fervidicoccus</taxon>
    </lineage>
</organism>
<feature type="binding site" evidence="11">
    <location>
        <position position="218"/>
    </location>
    <ligand>
        <name>FMN</name>
        <dbReference type="ChEBI" id="CHEBI:58210"/>
    </ligand>
</feature>
<comment type="subunit">
    <text evidence="10 11">Homooctamer. Dimer of tetramers.</text>
</comment>
<reference evidence="14 15" key="1">
    <citation type="submission" date="2018-01" db="EMBL/GenBank/DDBJ databases">
        <title>Metagenomic assembled genomes from two thermal pools in the Uzon Caldera, Kamchatka, Russia.</title>
        <authorList>
            <person name="Wilkins L."/>
            <person name="Ettinger C."/>
        </authorList>
    </citation>
    <scope>NUCLEOTIDE SEQUENCE [LARGE SCALE GENOMIC DNA]</scope>
    <source>
        <strain evidence="14">ZAV-06</strain>
    </source>
</reference>
<comment type="cofactor">
    <cofactor evidence="1 11">
        <name>FMN</name>
        <dbReference type="ChEBI" id="CHEBI:58210"/>
    </cofactor>
</comment>
<feature type="binding site" evidence="11">
    <location>
        <begin position="93"/>
        <end position="95"/>
    </location>
    <ligand>
        <name>substrate</name>
    </ligand>
</feature>
<dbReference type="GO" id="GO:0004452">
    <property type="term" value="F:isopentenyl-diphosphate delta-isomerase activity"/>
    <property type="evidence" value="ECO:0007669"/>
    <property type="project" value="UniProtKB-UniRule"/>
</dbReference>